<comment type="similarity">
    <text evidence="1">Belongs to the CNOT9 family.</text>
</comment>
<protein>
    <submittedName>
        <fullName evidence="3">CCR4-NOT transcription complex subunit 9-like</fullName>
    </submittedName>
</protein>
<dbReference type="PANTHER" id="PTHR12262">
    <property type="entry name" value="CCR4-NOT TRANSCRIPTION COMPLEX SUBUNIT 9"/>
    <property type="match status" value="1"/>
</dbReference>
<evidence type="ECO:0000313" key="2">
    <source>
        <dbReference type="Proteomes" id="UP000827889"/>
    </source>
</evidence>
<evidence type="ECO:0000313" key="3">
    <source>
        <dbReference type="RefSeq" id="XP_048127493.1"/>
    </source>
</evidence>
<dbReference type="RefSeq" id="XP_048127493.1">
    <property type="nucleotide sequence ID" value="XM_048271536.1"/>
</dbReference>
<organism evidence="2 3">
    <name type="scientific">Rhodamnia argentea</name>
    <dbReference type="NCBI Taxonomy" id="178133"/>
    <lineage>
        <taxon>Eukaryota</taxon>
        <taxon>Viridiplantae</taxon>
        <taxon>Streptophyta</taxon>
        <taxon>Embryophyta</taxon>
        <taxon>Tracheophyta</taxon>
        <taxon>Spermatophyta</taxon>
        <taxon>Magnoliopsida</taxon>
        <taxon>eudicotyledons</taxon>
        <taxon>Gunneridae</taxon>
        <taxon>Pentapetalae</taxon>
        <taxon>rosids</taxon>
        <taxon>malvids</taxon>
        <taxon>Myrtales</taxon>
        <taxon>Myrtaceae</taxon>
        <taxon>Myrtoideae</taxon>
        <taxon>Myrteae</taxon>
        <taxon>Australasian group</taxon>
        <taxon>Rhodamnia</taxon>
    </lineage>
</organism>
<accession>A0ABM3GT22</accession>
<reference evidence="3" key="1">
    <citation type="submission" date="2025-08" db="UniProtKB">
        <authorList>
            <consortium name="RefSeq"/>
        </authorList>
    </citation>
    <scope>IDENTIFICATION</scope>
    <source>
        <tissue evidence="3">Leaf</tissue>
    </source>
</reference>
<sequence>MGDIFGKWFFGEDSNFSASCLSRAADFFGEGLGMRFRMELLILALHDNEKRREALRFLAAHREFHPKLAPMLWDSAGIVFVLIQEVSSAYRMVRTPFLTVAAAERASDALILLKCLASHSDAKRLLVNAKLQEYLYPFLTTAHRDELHENLRLRSLEVIDKILEVEDEEIIKALAEARMVLFCLRCIVVSEIPGKEVAALVLQRILMHEAGMQCCSNPICRFATISHTLTFAVEERGVVLSRLLLRRVAACFLSLSKHSSAPELLHNSLPMRLGDPYIANILEAEPIARDILRAAAANLTCSGGSGRRPVELRLGPIGRPPGSRVN</sequence>
<name>A0ABM3GT22_9MYRT</name>
<dbReference type="GeneID" id="115747590"/>
<dbReference type="InterPro" id="IPR016024">
    <property type="entry name" value="ARM-type_fold"/>
</dbReference>
<proteinExistence type="inferred from homology"/>
<evidence type="ECO:0000256" key="1">
    <source>
        <dbReference type="ARBA" id="ARBA00006385"/>
    </source>
</evidence>
<dbReference type="InterPro" id="IPR011989">
    <property type="entry name" value="ARM-like"/>
</dbReference>
<dbReference type="Proteomes" id="UP000827889">
    <property type="component" value="Chromosome 10"/>
</dbReference>
<gene>
    <name evidence="3" type="primary">LOC115747590</name>
</gene>
<dbReference type="Gene3D" id="1.25.10.10">
    <property type="entry name" value="Leucine-rich Repeat Variant"/>
    <property type="match status" value="1"/>
</dbReference>
<dbReference type="InterPro" id="IPR007216">
    <property type="entry name" value="CNOT9"/>
</dbReference>
<keyword evidence="2" id="KW-1185">Reference proteome</keyword>
<dbReference type="Pfam" id="PF04078">
    <property type="entry name" value="Rcd1"/>
    <property type="match status" value="1"/>
</dbReference>
<dbReference type="SUPFAM" id="SSF48371">
    <property type="entry name" value="ARM repeat"/>
    <property type="match status" value="1"/>
</dbReference>